<evidence type="ECO:0000313" key="2">
    <source>
        <dbReference type="EMBL" id="CAI9096646.1"/>
    </source>
</evidence>
<dbReference type="InterPro" id="IPR036529">
    <property type="entry name" value="KIX_dom_sf"/>
</dbReference>
<sequence length="364" mass="41026">MPRPGPRPYECVRRAWHSDRHLPLRGSLIQELFRIVNEVHSPSTRKNKEWQEKLPVVVLKAEEIMYSKANSEAEYVDLNTLWDRANDAINTIIRRDESTETGVLLQPCIEAALHLGCTPRKTSRSQRNNTPRCYLNPGNPETPTIVPLSNLECKIQGNYAPSCSLIPQSSENSAANLMSPSKYLDTFFPSSCSVYPLYYGKELHFKDPKSLPPIQKVNNNEDYVVKKKLHSSRVLDGSNIDHSKLSPDTPPGTGCNLSLRLGPLEASSCLENEVGINSCDNDGLDKPLPRGDDHEFSFFPKKGDVDHLNPECCSAVKWILEAQKQNADQVSLRKRKPEASHASADDRTFCWPQKIPFKQFSRTD</sequence>
<proteinExistence type="predicted"/>
<evidence type="ECO:0000256" key="1">
    <source>
        <dbReference type="ARBA" id="ARBA00023242"/>
    </source>
</evidence>
<name>A0AAV1CMP6_OLDCO</name>
<keyword evidence="1" id="KW-0539">Nucleus</keyword>
<dbReference type="EMBL" id="OX459119">
    <property type="protein sequence ID" value="CAI9096646.1"/>
    <property type="molecule type" value="Genomic_DNA"/>
</dbReference>
<dbReference type="Gene3D" id="1.10.246.20">
    <property type="entry name" value="Coactivator CBP, KIX domain"/>
    <property type="match status" value="1"/>
</dbReference>
<organism evidence="2 3">
    <name type="scientific">Oldenlandia corymbosa var. corymbosa</name>
    <dbReference type="NCBI Taxonomy" id="529605"/>
    <lineage>
        <taxon>Eukaryota</taxon>
        <taxon>Viridiplantae</taxon>
        <taxon>Streptophyta</taxon>
        <taxon>Embryophyta</taxon>
        <taxon>Tracheophyta</taxon>
        <taxon>Spermatophyta</taxon>
        <taxon>Magnoliopsida</taxon>
        <taxon>eudicotyledons</taxon>
        <taxon>Gunneridae</taxon>
        <taxon>Pentapetalae</taxon>
        <taxon>asterids</taxon>
        <taxon>lamiids</taxon>
        <taxon>Gentianales</taxon>
        <taxon>Rubiaceae</taxon>
        <taxon>Rubioideae</taxon>
        <taxon>Spermacoceae</taxon>
        <taxon>Hedyotis-Oldenlandia complex</taxon>
        <taxon>Oldenlandia</taxon>
    </lineage>
</organism>
<dbReference type="PANTHER" id="PTHR35300">
    <property type="entry name" value="COACTIVATOR CBP, KIX DOMAIN-CONTAINING PROTEIN-RELATED"/>
    <property type="match status" value="1"/>
</dbReference>
<protein>
    <submittedName>
        <fullName evidence="2">OLC1v1032839C1</fullName>
    </submittedName>
</protein>
<dbReference type="GO" id="GO:0006355">
    <property type="term" value="P:regulation of DNA-templated transcription"/>
    <property type="evidence" value="ECO:0007669"/>
    <property type="project" value="InterPro"/>
</dbReference>
<evidence type="ECO:0000313" key="3">
    <source>
        <dbReference type="Proteomes" id="UP001161247"/>
    </source>
</evidence>
<keyword evidence="3" id="KW-1185">Reference proteome</keyword>
<dbReference type="Proteomes" id="UP001161247">
    <property type="component" value="Chromosome 2"/>
</dbReference>
<dbReference type="GO" id="GO:0003712">
    <property type="term" value="F:transcription coregulator activity"/>
    <property type="evidence" value="ECO:0007669"/>
    <property type="project" value="InterPro"/>
</dbReference>
<accession>A0AAV1CMP6</accession>
<dbReference type="PANTHER" id="PTHR35300:SF5">
    <property type="entry name" value="HISTONE ACETYLTRANSFERASE"/>
    <property type="match status" value="1"/>
</dbReference>
<gene>
    <name evidence="2" type="ORF">OLC1_LOCUS7351</name>
</gene>
<reference evidence="2" key="1">
    <citation type="submission" date="2023-03" db="EMBL/GenBank/DDBJ databases">
        <authorList>
            <person name="Julca I."/>
        </authorList>
    </citation>
    <scope>NUCLEOTIDE SEQUENCE</scope>
</reference>
<dbReference type="AlphaFoldDB" id="A0AAV1CMP6"/>